<proteinExistence type="inferred from homology"/>
<dbReference type="InterPro" id="IPR004437">
    <property type="entry name" value="ParB/RepB/Spo0J"/>
</dbReference>
<evidence type="ECO:0000313" key="6">
    <source>
        <dbReference type="EMBL" id="KJF17180.1"/>
    </source>
</evidence>
<accession>A0A0D8HGQ7</accession>
<dbReference type="GO" id="GO:0003677">
    <property type="term" value="F:DNA binding"/>
    <property type="evidence" value="ECO:0007669"/>
    <property type="project" value="UniProtKB-KW"/>
</dbReference>
<dbReference type="STRING" id="1280514.AXFE_19910"/>
<dbReference type="InterPro" id="IPR003115">
    <property type="entry name" value="ParB_N"/>
</dbReference>
<dbReference type="PANTHER" id="PTHR33375">
    <property type="entry name" value="CHROMOSOME-PARTITIONING PROTEIN PARB-RELATED"/>
    <property type="match status" value="1"/>
</dbReference>
<dbReference type="Gene3D" id="3.90.1530.30">
    <property type="match status" value="1"/>
</dbReference>
<dbReference type="SUPFAM" id="SSF110849">
    <property type="entry name" value="ParB/Sulfiredoxin"/>
    <property type="match status" value="1"/>
</dbReference>
<sequence length="294" mass="33051">MVRKAGLGRGLGSLIPQGESQDRQATYKEIPTSHIRPNPDQPRKSFDEEALSSLAASIGAMGIIQPILVHEIEEGQYQIIAGERRWRAARRVGLDTVPAIVQQADSKMSLEQALVENLHREDLNPIEEAMAYQSLIEEFAFTHETLATRIGKSRAVITNSMRLLQLPANAQRLLVERRISPGHARLLLSISDRTQQEQYAKRIVEEDLSVRALEALLGENNVPKVGKPKKDTKQFKPAGIMELEKILVDLLDTKVEVQMPKSNSPKSKGRVVIEFDNLEDLKRITEQLIEDEKE</sequence>
<dbReference type="Pfam" id="PF02195">
    <property type="entry name" value="ParB_N"/>
    <property type="match status" value="1"/>
</dbReference>
<dbReference type="GO" id="GO:0007059">
    <property type="term" value="P:chromosome segregation"/>
    <property type="evidence" value="ECO:0007669"/>
    <property type="project" value="UniProtKB-KW"/>
</dbReference>
<evidence type="ECO:0000259" key="5">
    <source>
        <dbReference type="SMART" id="SM00470"/>
    </source>
</evidence>
<comment type="caution">
    <text evidence="6">The sequence shown here is derived from an EMBL/GenBank/DDBJ whole genome shotgun (WGS) entry which is preliminary data.</text>
</comment>
<dbReference type="EMBL" id="JXYS01000062">
    <property type="protein sequence ID" value="KJF17180.1"/>
    <property type="molecule type" value="Genomic_DNA"/>
</dbReference>
<feature type="domain" description="ParB-like N-terminal" evidence="5">
    <location>
        <begin position="28"/>
        <end position="118"/>
    </location>
</feature>
<dbReference type="RefSeq" id="WP_052605637.1">
    <property type="nucleotide sequence ID" value="NZ_JXYS01000062.1"/>
</dbReference>
<keyword evidence="3" id="KW-0238">DNA-binding</keyword>
<evidence type="ECO:0000256" key="1">
    <source>
        <dbReference type="ARBA" id="ARBA00006295"/>
    </source>
</evidence>
<dbReference type="NCBIfam" id="TIGR00180">
    <property type="entry name" value="parB_part"/>
    <property type="match status" value="1"/>
</dbReference>
<dbReference type="GO" id="GO:0045881">
    <property type="term" value="P:positive regulation of sporulation resulting in formation of a cellular spore"/>
    <property type="evidence" value="ECO:0007669"/>
    <property type="project" value="TreeGrafter"/>
</dbReference>
<evidence type="ECO:0000256" key="3">
    <source>
        <dbReference type="ARBA" id="ARBA00023125"/>
    </source>
</evidence>
<dbReference type="InterPro" id="IPR050336">
    <property type="entry name" value="Chromosome_partition/occlusion"/>
</dbReference>
<dbReference type="PATRIC" id="fig|1280514.3.peg.2610"/>
<protein>
    <submittedName>
        <fullName evidence="6">Putative chromosome-partitioning protein ParB</fullName>
    </submittedName>
</protein>
<dbReference type="SMART" id="SM00470">
    <property type="entry name" value="ParB"/>
    <property type="match status" value="1"/>
</dbReference>
<dbReference type="Proteomes" id="UP000032360">
    <property type="component" value="Unassembled WGS sequence"/>
</dbReference>
<evidence type="ECO:0000313" key="7">
    <source>
        <dbReference type="Proteomes" id="UP000032360"/>
    </source>
</evidence>
<organism evidence="6 7">
    <name type="scientific">Acidithrix ferrooxidans</name>
    <dbReference type="NCBI Taxonomy" id="1280514"/>
    <lineage>
        <taxon>Bacteria</taxon>
        <taxon>Bacillati</taxon>
        <taxon>Actinomycetota</taxon>
        <taxon>Acidimicrobiia</taxon>
        <taxon>Acidimicrobiales</taxon>
        <taxon>Acidimicrobiaceae</taxon>
        <taxon>Acidithrix</taxon>
    </lineage>
</organism>
<gene>
    <name evidence="6" type="primary">parB</name>
    <name evidence="6" type="ORF">AXFE_19910</name>
</gene>
<feature type="region of interest" description="Disordered" evidence="4">
    <location>
        <begin position="1"/>
        <end position="45"/>
    </location>
</feature>
<evidence type="ECO:0000256" key="2">
    <source>
        <dbReference type="ARBA" id="ARBA00022829"/>
    </source>
</evidence>
<dbReference type="PANTHER" id="PTHR33375:SF1">
    <property type="entry name" value="CHROMOSOME-PARTITIONING PROTEIN PARB-RELATED"/>
    <property type="match status" value="1"/>
</dbReference>
<keyword evidence="7" id="KW-1185">Reference proteome</keyword>
<evidence type="ECO:0000256" key="4">
    <source>
        <dbReference type="SAM" id="MobiDB-lite"/>
    </source>
</evidence>
<reference evidence="6 7" key="1">
    <citation type="submission" date="2015-01" db="EMBL/GenBank/DDBJ databases">
        <title>Draft genome of the acidophilic iron oxidizer Acidithrix ferrooxidans strain Py-F3.</title>
        <authorList>
            <person name="Poehlein A."/>
            <person name="Eisen S."/>
            <person name="Schloemann M."/>
            <person name="Johnson B.D."/>
            <person name="Daniel R."/>
            <person name="Muehling M."/>
        </authorList>
    </citation>
    <scope>NUCLEOTIDE SEQUENCE [LARGE SCALE GENOMIC DNA]</scope>
    <source>
        <strain evidence="6 7">Py-F3</strain>
    </source>
</reference>
<dbReference type="CDD" id="cd16393">
    <property type="entry name" value="SPO0J_N"/>
    <property type="match status" value="1"/>
</dbReference>
<dbReference type="FunFam" id="1.10.10.2830:FF:000001">
    <property type="entry name" value="Chromosome partitioning protein ParB"/>
    <property type="match status" value="1"/>
</dbReference>
<dbReference type="GO" id="GO:0005694">
    <property type="term" value="C:chromosome"/>
    <property type="evidence" value="ECO:0007669"/>
    <property type="project" value="TreeGrafter"/>
</dbReference>
<name>A0A0D8HGQ7_9ACTN</name>
<dbReference type="InterPro" id="IPR041468">
    <property type="entry name" value="HTH_ParB/Spo0J"/>
</dbReference>
<dbReference type="AlphaFoldDB" id="A0A0D8HGQ7"/>
<dbReference type="InterPro" id="IPR057240">
    <property type="entry name" value="ParB_dimer_C"/>
</dbReference>
<dbReference type="FunFam" id="3.90.1530.30:FF:000001">
    <property type="entry name" value="Chromosome partitioning protein ParB"/>
    <property type="match status" value="1"/>
</dbReference>
<dbReference type="Gene3D" id="1.10.10.2830">
    <property type="match status" value="1"/>
</dbReference>
<keyword evidence="2" id="KW-0159">Chromosome partition</keyword>
<dbReference type="Pfam" id="PF17762">
    <property type="entry name" value="HTH_ParB"/>
    <property type="match status" value="1"/>
</dbReference>
<comment type="similarity">
    <text evidence="1">Belongs to the ParB family.</text>
</comment>
<dbReference type="InterPro" id="IPR036086">
    <property type="entry name" value="ParB/Sulfiredoxin_sf"/>
</dbReference>
<dbReference type="Pfam" id="PF23552">
    <property type="entry name" value="ParB_C"/>
    <property type="match status" value="1"/>
</dbReference>